<keyword evidence="2" id="KW-0963">Cytoplasm</keyword>
<dbReference type="Pfam" id="PF02033">
    <property type="entry name" value="RBFA"/>
    <property type="match status" value="1"/>
</dbReference>
<dbReference type="InterPro" id="IPR000238">
    <property type="entry name" value="RbfA"/>
</dbReference>
<evidence type="ECO:0000313" key="3">
    <source>
        <dbReference type="EMBL" id="PIR94988.1"/>
    </source>
</evidence>
<accession>A0A2H0V7F1</accession>
<comment type="subunit">
    <text evidence="2">Monomer. Binds 30S ribosomal subunits, but not 50S ribosomal subunits or 70S ribosomes.</text>
</comment>
<dbReference type="AlphaFoldDB" id="A0A2H0V7F1"/>
<dbReference type="GO" id="GO:0005829">
    <property type="term" value="C:cytosol"/>
    <property type="evidence" value="ECO:0007669"/>
    <property type="project" value="TreeGrafter"/>
</dbReference>
<dbReference type="Proteomes" id="UP000228614">
    <property type="component" value="Unassembled WGS sequence"/>
</dbReference>
<evidence type="ECO:0000256" key="1">
    <source>
        <dbReference type="ARBA" id="ARBA00022517"/>
    </source>
</evidence>
<dbReference type="EMBL" id="PFAN01000064">
    <property type="protein sequence ID" value="PIR94988.1"/>
    <property type="molecule type" value="Genomic_DNA"/>
</dbReference>
<name>A0A2H0V7F1_9BACT</name>
<dbReference type="NCBIfam" id="TIGR00082">
    <property type="entry name" value="rbfA"/>
    <property type="match status" value="1"/>
</dbReference>
<reference evidence="4" key="1">
    <citation type="submission" date="2017-09" db="EMBL/GenBank/DDBJ databases">
        <title>Depth-based differentiation of microbial function through sediment-hosted aquifers and enrichment of novel symbionts in the deep terrestrial subsurface.</title>
        <authorList>
            <person name="Probst A.J."/>
            <person name="Ladd B."/>
            <person name="Jarett J.K."/>
            <person name="Geller-Mcgrath D.E."/>
            <person name="Sieber C.M.K."/>
            <person name="Emerson J.B."/>
            <person name="Anantharaman K."/>
            <person name="Thomas B.C."/>
            <person name="Malmstrom R."/>
            <person name="Stieglmeier M."/>
            <person name="Klingl A."/>
            <person name="Woyke T."/>
            <person name="Ryan C.M."/>
            <person name="Banfield J.F."/>
        </authorList>
    </citation>
    <scope>NUCLEOTIDE SEQUENCE [LARGE SCALE GENOMIC DNA]</scope>
</reference>
<evidence type="ECO:0000313" key="4">
    <source>
        <dbReference type="Proteomes" id="UP000228614"/>
    </source>
</evidence>
<dbReference type="PANTHER" id="PTHR33515:SF1">
    <property type="entry name" value="RIBOSOME-BINDING FACTOR A, CHLOROPLASTIC-RELATED"/>
    <property type="match status" value="1"/>
</dbReference>
<comment type="caution">
    <text evidence="3">The sequence shown here is derived from an EMBL/GenBank/DDBJ whole genome shotgun (WGS) entry which is preliminary data.</text>
</comment>
<dbReference type="GO" id="GO:0030490">
    <property type="term" value="P:maturation of SSU-rRNA"/>
    <property type="evidence" value="ECO:0007669"/>
    <property type="project" value="UniProtKB-UniRule"/>
</dbReference>
<sequence length="109" mass="12545">MPRRIEQVNELLREKIAFAIKRDVEAPNVLITVADVKCSPDLKEAKVWISILPDNRVGSTMQAIKKQEGLIYSYLKKNTVFRKIPVLKFMFDDMQKKAAVIEQAIQDLN</sequence>
<dbReference type="InterPro" id="IPR015946">
    <property type="entry name" value="KH_dom-like_a/b"/>
</dbReference>
<gene>
    <name evidence="2 3" type="primary">rbfA</name>
    <name evidence="3" type="ORF">COT95_01155</name>
</gene>
<dbReference type="GO" id="GO:0043024">
    <property type="term" value="F:ribosomal small subunit binding"/>
    <property type="evidence" value="ECO:0007669"/>
    <property type="project" value="TreeGrafter"/>
</dbReference>
<comment type="similarity">
    <text evidence="2">Belongs to the RbfA family.</text>
</comment>
<keyword evidence="1 2" id="KW-0690">Ribosome biogenesis</keyword>
<protein>
    <recommendedName>
        <fullName evidence="2">Ribosome-binding factor A</fullName>
    </recommendedName>
</protein>
<dbReference type="HAMAP" id="MF_00003">
    <property type="entry name" value="RbfA"/>
    <property type="match status" value="1"/>
</dbReference>
<dbReference type="InterPro" id="IPR023799">
    <property type="entry name" value="RbfA_dom_sf"/>
</dbReference>
<dbReference type="PANTHER" id="PTHR33515">
    <property type="entry name" value="RIBOSOME-BINDING FACTOR A, CHLOROPLASTIC-RELATED"/>
    <property type="match status" value="1"/>
</dbReference>
<comment type="subcellular location">
    <subcellularLocation>
        <location evidence="2">Cytoplasm</location>
    </subcellularLocation>
</comment>
<organism evidence="3 4">
    <name type="scientific">Candidatus Falkowbacteria bacterium CG10_big_fil_rev_8_21_14_0_10_37_6</name>
    <dbReference type="NCBI Taxonomy" id="1974563"/>
    <lineage>
        <taxon>Bacteria</taxon>
        <taxon>Candidatus Falkowiibacteriota</taxon>
    </lineage>
</organism>
<evidence type="ECO:0000256" key="2">
    <source>
        <dbReference type="HAMAP-Rule" id="MF_00003"/>
    </source>
</evidence>
<proteinExistence type="inferred from homology"/>
<dbReference type="SUPFAM" id="SSF89919">
    <property type="entry name" value="Ribosome-binding factor A, RbfA"/>
    <property type="match status" value="1"/>
</dbReference>
<dbReference type="Gene3D" id="3.30.300.20">
    <property type="match status" value="1"/>
</dbReference>
<comment type="function">
    <text evidence="2">One of several proteins that assist in the late maturation steps of the functional core of the 30S ribosomal subunit. Associates with free 30S ribosomal subunits (but not with 30S subunits that are part of 70S ribosomes or polysomes). Required for efficient processing of 16S rRNA. May interact with the 5'-terminal helix region of 16S rRNA.</text>
</comment>